<keyword evidence="2" id="KW-1185">Reference proteome</keyword>
<evidence type="ECO:0000313" key="1">
    <source>
        <dbReference type="EMBL" id="KAJ3834409.1"/>
    </source>
</evidence>
<organism evidence="1 2">
    <name type="scientific">Lentinula raphanica</name>
    <dbReference type="NCBI Taxonomy" id="153919"/>
    <lineage>
        <taxon>Eukaryota</taxon>
        <taxon>Fungi</taxon>
        <taxon>Dikarya</taxon>
        <taxon>Basidiomycota</taxon>
        <taxon>Agaricomycotina</taxon>
        <taxon>Agaricomycetes</taxon>
        <taxon>Agaricomycetidae</taxon>
        <taxon>Agaricales</taxon>
        <taxon>Marasmiineae</taxon>
        <taxon>Omphalotaceae</taxon>
        <taxon>Lentinula</taxon>
    </lineage>
</organism>
<gene>
    <name evidence="1" type="ORF">F5878DRAFT_360943</name>
</gene>
<dbReference type="Proteomes" id="UP001163846">
    <property type="component" value="Unassembled WGS sequence"/>
</dbReference>
<accession>A0AA38P173</accession>
<proteinExistence type="predicted"/>
<name>A0AA38P173_9AGAR</name>
<sequence>MMYHDDRSTDFRIRSKSNAQLSTLTIMQAKFASVVIAAVYASSVASAAPLFGLGGLFGGGHSGSGNFTISENINPTSILSDITGHHTESFSDLPGFLSSLIATPTASGSGAPFPTGIDDLEDDLNLSNLPGEISSIIGDITSELGGKFPGGFTGGLGSLSDIFTATDSLTDIIPTFTFSTPTITPTVTPSFTASDVGVTVSVGAGEQ</sequence>
<reference evidence="1" key="1">
    <citation type="submission" date="2022-08" db="EMBL/GenBank/DDBJ databases">
        <authorList>
            <consortium name="DOE Joint Genome Institute"/>
            <person name="Min B."/>
            <person name="Riley R."/>
            <person name="Sierra-Patev S."/>
            <person name="Naranjo-Ortiz M."/>
            <person name="Looney B."/>
            <person name="Konkel Z."/>
            <person name="Slot J.C."/>
            <person name="Sakamoto Y."/>
            <person name="Steenwyk J.L."/>
            <person name="Rokas A."/>
            <person name="Carro J."/>
            <person name="Camarero S."/>
            <person name="Ferreira P."/>
            <person name="Molpeceres G."/>
            <person name="Ruiz-Duenas F.J."/>
            <person name="Serrano A."/>
            <person name="Henrissat B."/>
            <person name="Drula E."/>
            <person name="Hughes K.W."/>
            <person name="Mata J.L."/>
            <person name="Ishikawa N.K."/>
            <person name="Vargas-Isla R."/>
            <person name="Ushijima S."/>
            <person name="Smith C.A."/>
            <person name="Ahrendt S."/>
            <person name="Andreopoulos W."/>
            <person name="He G."/>
            <person name="Labutti K."/>
            <person name="Lipzen A."/>
            <person name="Ng V."/>
            <person name="Sandor L."/>
            <person name="Barry K."/>
            <person name="Martinez A.T."/>
            <person name="Xiao Y."/>
            <person name="Gibbons J.G."/>
            <person name="Terashima K."/>
            <person name="Hibbett D.S."/>
            <person name="Grigoriev I.V."/>
        </authorList>
    </citation>
    <scope>NUCLEOTIDE SEQUENCE</scope>
    <source>
        <strain evidence="1">TFB9207</strain>
    </source>
</reference>
<dbReference type="AlphaFoldDB" id="A0AA38P173"/>
<evidence type="ECO:0000313" key="2">
    <source>
        <dbReference type="Proteomes" id="UP001163846"/>
    </source>
</evidence>
<dbReference type="EMBL" id="MU806536">
    <property type="protein sequence ID" value="KAJ3834409.1"/>
    <property type="molecule type" value="Genomic_DNA"/>
</dbReference>
<protein>
    <submittedName>
        <fullName evidence="1">Uncharacterized protein</fullName>
    </submittedName>
</protein>
<comment type="caution">
    <text evidence="1">The sequence shown here is derived from an EMBL/GenBank/DDBJ whole genome shotgun (WGS) entry which is preliminary data.</text>
</comment>